<keyword evidence="3" id="KW-1185">Reference proteome</keyword>
<dbReference type="STRING" id="225164.V3ZFR6"/>
<gene>
    <name evidence="2" type="ORF">LOTGIDRAFT_169769</name>
</gene>
<sequence length="363" mass="40953">MVVVSSNLSFSNSENILCSKKTSSNISTLCTNDTNNLYGMLLNHLDTNQEEQTIKWRNETNINSNTGNSIDDMFNQWQNPVHGKPNQCGINTEVSHSSRSAVTSYQSLNQITFTKDMLSCMQVLGQVDSKFIACLISSTTQSQNKVVVPDLLVMLDQHAAHERVRLEQYISEIFGEEVDGEVSDKVKQSEITPPLSLTLQQEDIRVMISFKHEFSRIGIKFTGVEENRNEIKLNSIPACIVEREANELKRGKNSIATQFVEELITEHVEYLKNTSGSRRRLPLALHRILATKACRGAIKFNDILSPAQCKELITALSKCDLPFQCAHGRPSIIPLFKLDSKLFQQTQVKPQLDKLRKGRPKQE</sequence>
<dbReference type="AlphaFoldDB" id="V3ZFR6"/>
<dbReference type="OrthoDB" id="429932at2759"/>
<feature type="domain" description="MutL C-terminal dimerisation" evidence="1">
    <location>
        <begin position="123"/>
        <end position="304"/>
    </location>
</feature>
<dbReference type="KEGG" id="lgi:LOTGIDRAFT_169769"/>
<evidence type="ECO:0000313" key="2">
    <source>
        <dbReference type="EMBL" id="ESO82947.1"/>
    </source>
</evidence>
<dbReference type="GO" id="GO:0006298">
    <property type="term" value="P:mismatch repair"/>
    <property type="evidence" value="ECO:0007669"/>
    <property type="project" value="InterPro"/>
</dbReference>
<dbReference type="InterPro" id="IPR038973">
    <property type="entry name" value="MutL/Mlh/Pms-like"/>
</dbReference>
<dbReference type="PANTHER" id="PTHR10073">
    <property type="entry name" value="DNA MISMATCH REPAIR PROTEIN MLH, PMS, MUTL"/>
    <property type="match status" value="1"/>
</dbReference>
<dbReference type="Proteomes" id="UP000030746">
    <property type="component" value="Unassembled WGS sequence"/>
</dbReference>
<dbReference type="InterPro" id="IPR014790">
    <property type="entry name" value="MutL_C"/>
</dbReference>
<organism evidence="2 3">
    <name type="scientific">Lottia gigantea</name>
    <name type="common">Giant owl limpet</name>
    <dbReference type="NCBI Taxonomy" id="225164"/>
    <lineage>
        <taxon>Eukaryota</taxon>
        <taxon>Metazoa</taxon>
        <taxon>Spiralia</taxon>
        <taxon>Lophotrochozoa</taxon>
        <taxon>Mollusca</taxon>
        <taxon>Gastropoda</taxon>
        <taxon>Patellogastropoda</taxon>
        <taxon>Lottioidea</taxon>
        <taxon>Lottiidae</taxon>
        <taxon>Lottia</taxon>
    </lineage>
</organism>
<dbReference type="SUPFAM" id="SSF118116">
    <property type="entry name" value="DNA mismatch repair protein MutL"/>
    <property type="match status" value="1"/>
</dbReference>
<dbReference type="GO" id="GO:0032300">
    <property type="term" value="C:mismatch repair complex"/>
    <property type="evidence" value="ECO:0007669"/>
    <property type="project" value="InterPro"/>
</dbReference>
<dbReference type="Pfam" id="PF08676">
    <property type="entry name" value="MutL_C"/>
    <property type="match status" value="1"/>
</dbReference>
<name>V3ZFR6_LOTGI</name>
<dbReference type="InterPro" id="IPR037198">
    <property type="entry name" value="MutL_C_sf"/>
</dbReference>
<accession>V3ZFR6</accession>
<dbReference type="GO" id="GO:0016887">
    <property type="term" value="F:ATP hydrolysis activity"/>
    <property type="evidence" value="ECO:0007669"/>
    <property type="project" value="InterPro"/>
</dbReference>
<dbReference type="HOGENOM" id="CLU_046713_0_0_1"/>
<dbReference type="GeneID" id="20241219"/>
<dbReference type="RefSeq" id="XP_009066316.1">
    <property type="nucleotide sequence ID" value="XM_009068068.1"/>
</dbReference>
<reference evidence="2 3" key="1">
    <citation type="journal article" date="2013" name="Nature">
        <title>Insights into bilaterian evolution from three spiralian genomes.</title>
        <authorList>
            <person name="Simakov O."/>
            <person name="Marletaz F."/>
            <person name="Cho S.J."/>
            <person name="Edsinger-Gonzales E."/>
            <person name="Havlak P."/>
            <person name="Hellsten U."/>
            <person name="Kuo D.H."/>
            <person name="Larsson T."/>
            <person name="Lv J."/>
            <person name="Arendt D."/>
            <person name="Savage R."/>
            <person name="Osoegawa K."/>
            <person name="de Jong P."/>
            <person name="Grimwood J."/>
            <person name="Chapman J.A."/>
            <person name="Shapiro H."/>
            <person name="Aerts A."/>
            <person name="Otillar R.P."/>
            <person name="Terry A.Y."/>
            <person name="Boore J.L."/>
            <person name="Grigoriev I.V."/>
            <person name="Lindberg D.R."/>
            <person name="Seaver E.C."/>
            <person name="Weisblat D.A."/>
            <person name="Putnam N.H."/>
            <person name="Rokhsar D.S."/>
        </authorList>
    </citation>
    <scope>NUCLEOTIDE SEQUENCE [LARGE SCALE GENOMIC DNA]</scope>
</reference>
<dbReference type="PANTHER" id="PTHR10073:SF47">
    <property type="entry name" value="DNA MISMATCH REPAIR PROTEIN MLH3"/>
    <property type="match status" value="1"/>
</dbReference>
<dbReference type="OMA" id="DITSNDW"/>
<dbReference type="Gene3D" id="3.30.1540.20">
    <property type="entry name" value="MutL, C-terminal domain, dimerisation subdomain"/>
    <property type="match status" value="1"/>
</dbReference>
<dbReference type="InterPro" id="IPR042120">
    <property type="entry name" value="MutL_C_dimsub"/>
</dbReference>
<dbReference type="SMART" id="SM00853">
    <property type="entry name" value="MutL_C"/>
    <property type="match status" value="1"/>
</dbReference>
<dbReference type="GO" id="GO:0140664">
    <property type="term" value="F:ATP-dependent DNA damage sensor activity"/>
    <property type="evidence" value="ECO:0007669"/>
    <property type="project" value="InterPro"/>
</dbReference>
<dbReference type="EMBL" id="KB203827">
    <property type="protein sequence ID" value="ESO82947.1"/>
    <property type="molecule type" value="Genomic_DNA"/>
</dbReference>
<proteinExistence type="predicted"/>
<dbReference type="InterPro" id="IPR042121">
    <property type="entry name" value="MutL_C_regsub"/>
</dbReference>
<dbReference type="Gene3D" id="3.30.1370.100">
    <property type="entry name" value="MutL, C-terminal domain, regulatory subdomain"/>
    <property type="match status" value="1"/>
</dbReference>
<dbReference type="CTD" id="20241219"/>
<dbReference type="GO" id="GO:0005524">
    <property type="term" value="F:ATP binding"/>
    <property type="evidence" value="ECO:0007669"/>
    <property type="project" value="InterPro"/>
</dbReference>
<evidence type="ECO:0000259" key="1">
    <source>
        <dbReference type="SMART" id="SM00853"/>
    </source>
</evidence>
<protein>
    <recommendedName>
        <fullName evidence="1">MutL C-terminal dimerisation domain-containing protein</fullName>
    </recommendedName>
</protein>
<evidence type="ECO:0000313" key="3">
    <source>
        <dbReference type="Proteomes" id="UP000030746"/>
    </source>
</evidence>